<keyword evidence="6 7" id="KW-0472">Membrane</keyword>
<keyword evidence="2 8" id="KW-0328">Glycosyltransferase</keyword>
<dbReference type="InterPro" id="IPR050321">
    <property type="entry name" value="Glycosyltr_2/OpgH_subfam"/>
</dbReference>
<keyword evidence="3 8" id="KW-0808">Transferase</keyword>
<evidence type="ECO:0000256" key="1">
    <source>
        <dbReference type="ARBA" id="ARBA00004141"/>
    </source>
</evidence>
<feature type="transmembrane region" description="Helical" evidence="7">
    <location>
        <begin position="318"/>
        <end position="344"/>
    </location>
</feature>
<dbReference type="Proteomes" id="UP001596222">
    <property type="component" value="Unassembled WGS sequence"/>
</dbReference>
<evidence type="ECO:0000256" key="7">
    <source>
        <dbReference type="SAM" id="Phobius"/>
    </source>
</evidence>
<dbReference type="PANTHER" id="PTHR43867:SF2">
    <property type="entry name" value="CELLULOSE SYNTHASE CATALYTIC SUBUNIT A [UDP-FORMING]"/>
    <property type="match status" value="1"/>
</dbReference>
<keyword evidence="4 7" id="KW-0812">Transmembrane</keyword>
<dbReference type="EC" id="2.4.-.-" evidence="8"/>
<evidence type="ECO:0000256" key="6">
    <source>
        <dbReference type="ARBA" id="ARBA00023136"/>
    </source>
</evidence>
<feature type="transmembrane region" description="Helical" evidence="7">
    <location>
        <begin position="397"/>
        <end position="424"/>
    </location>
</feature>
<organism evidence="8 9">
    <name type="scientific">Streptomyces aureoversilis</name>
    <dbReference type="NCBI Taxonomy" id="67277"/>
    <lineage>
        <taxon>Bacteria</taxon>
        <taxon>Bacillati</taxon>
        <taxon>Actinomycetota</taxon>
        <taxon>Actinomycetes</taxon>
        <taxon>Kitasatosporales</taxon>
        <taxon>Streptomycetaceae</taxon>
        <taxon>Streptomyces</taxon>
    </lineage>
</organism>
<feature type="transmembrane region" description="Helical" evidence="7">
    <location>
        <begin position="365"/>
        <end position="385"/>
    </location>
</feature>
<keyword evidence="5 7" id="KW-1133">Transmembrane helix</keyword>
<proteinExistence type="predicted"/>
<dbReference type="PANTHER" id="PTHR43867">
    <property type="entry name" value="CELLULOSE SYNTHASE CATALYTIC SUBUNIT A [UDP-FORMING]"/>
    <property type="match status" value="1"/>
</dbReference>
<evidence type="ECO:0000256" key="2">
    <source>
        <dbReference type="ARBA" id="ARBA00022676"/>
    </source>
</evidence>
<protein>
    <submittedName>
        <fullName evidence="8">Glycosyltransferase</fullName>
        <ecNumber evidence="8">2.4.-.-</ecNumber>
    </submittedName>
</protein>
<keyword evidence="9" id="KW-1185">Reference proteome</keyword>
<name>A0ABW0A3S5_9ACTN</name>
<evidence type="ECO:0000256" key="5">
    <source>
        <dbReference type="ARBA" id="ARBA00022989"/>
    </source>
</evidence>
<accession>A0ABW0A3S5</accession>
<dbReference type="Pfam" id="PF13641">
    <property type="entry name" value="Glyco_tranf_2_3"/>
    <property type="match status" value="1"/>
</dbReference>
<evidence type="ECO:0000256" key="3">
    <source>
        <dbReference type="ARBA" id="ARBA00022679"/>
    </source>
</evidence>
<dbReference type="GO" id="GO:0016757">
    <property type="term" value="F:glycosyltransferase activity"/>
    <property type="evidence" value="ECO:0007669"/>
    <property type="project" value="UniProtKB-KW"/>
</dbReference>
<comment type="caution">
    <text evidence="8">The sequence shown here is derived from an EMBL/GenBank/DDBJ whole genome shotgun (WGS) entry which is preliminary data.</text>
</comment>
<sequence length="447" mass="49512">MHPIALLLSIVFITYVALISVPYVRHVSRPPGDARDFAWHLFVPCRDEEAVIGATTAHLRAGFPQAHVWVIDDASVDGTARKVRSVAESDSRVHLVSRRLPEARTGKGEALNAAYRALDRWLPADTDRSRVIVGVIDADGQPAANCLDMCAADHLFGDPEVSSVQVIVRMVNRDNPRPFPRRGRLVNALGQALVRMQDLEFRVPISAIQLTRRHTRTVALGGNGQFTRLHALDTVRRQYGRPWGGSLLEDYELSVHLLLTGHRTAYTPDTYVDQEGLPSLRRLITQRTRWGQGTMQCCRYLPRLWSCRHLPRTGKLEVGYFLLAPWTQLFGTFAFLAPLGILACDAAIPGASPAAVSAWPTGGGLVLYLLLGITPPATWGPLYVWRCEPATGLCGAIGYGLAYAVYIVLLFYVTSWRAFFRILLGRSTWSKTRRNAEAHQGTAAVET</sequence>
<reference evidence="9" key="1">
    <citation type="journal article" date="2019" name="Int. J. Syst. Evol. Microbiol.">
        <title>The Global Catalogue of Microorganisms (GCM) 10K type strain sequencing project: providing services to taxonomists for standard genome sequencing and annotation.</title>
        <authorList>
            <consortium name="The Broad Institute Genomics Platform"/>
            <consortium name="The Broad Institute Genome Sequencing Center for Infectious Disease"/>
            <person name="Wu L."/>
            <person name="Ma J."/>
        </authorList>
    </citation>
    <scope>NUCLEOTIDE SEQUENCE [LARGE SCALE GENOMIC DNA]</scope>
    <source>
        <strain evidence="9">CGMCC 4.1641</strain>
    </source>
</reference>
<evidence type="ECO:0000313" key="8">
    <source>
        <dbReference type="EMBL" id="MFC5148406.1"/>
    </source>
</evidence>
<dbReference type="SUPFAM" id="SSF53448">
    <property type="entry name" value="Nucleotide-diphospho-sugar transferases"/>
    <property type="match status" value="1"/>
</dbReference>
<dbReference type="EMBL" id="JBHSKJ010000018">
    <property type="protein sequence ID" value="MFC5148406.1"/>
    <property type="molecule type" value="Genomic_DNA"/>
</dbReference>
<dbReference type="InterPro" id="IPR029044">
    <property type="entry name" value="Nucleotide-diphossugar_trans"/>
</dbReference>
<evidence type="ECO:0000256" key="4">
    <source>
        <dbReference type="ARBA" id="ARBA00022692"/>
    </source>
</evidence>
<comment type="subcellular location">
    <subcellularLocation>
        <location evidence="1">Membrane</location>
        <topology evidence="1">Multi-pass membrane protein</topology>
    </subcellularLocation>
</comment>
<evidence type="ECO:0000313" key="9">
    <source>
        <dbReference type="Proteomes" id="UP001596222"/>
    </source>
</evidence>
<gene>
    <name evidence="8" type="ORF">ACFPP6_27430</name>
</gene>
<dbReference type="Gene3D" id="3.90.550.10">
    <property type="entry name" value="Spore Coat Polysaccharide Biosynthesis Protein SpsA, Chain A"/>
    <property type="match status" value="1"/>
</dbReference>